<dbReference type="KEGG" id="tog:HNI00_18090"/>
<dbReference type="RefSeq" id="WP_316788159.1">
    <property type="nucleotide sequence ID" value="NZ_CP053540.1"/>
</dbReference>
<organism evidence="1">
    <name type="scientific">Thermoleptolyngbya oregonensis NK1-22</name>
    <dbReference type="NCBI Taxonomy" id="2547457"/>
    <lineage>
        <taxon>Bacteria</taxon>
        <taxon>Bacillati</taxon>
        <taxon>Cyanobacteriota</taxon>
        <taxon>Cyanophyceae</taxon>
        <taxon>Oculatellales</taxon>
        <taxon>Oculatellaceae</taxon>
        <taxon>Thermoleptolyngbya</taxon>
    </lineage>
</organism>
<accession>A0AA96Y6Z4</accession>
<sequence>MNILAIIQAKNPAFHQSLQSFLTRMERSGSHSVKAIAHYAGLLFLLSQNPGLVAVPTDAIDNVLHQHMEQPEFAQDMALLFGDRAVAEHLPGAGSESGFAKTKALFEREFQIDYGNHAAACELFIKGDRPS</sequence>
<gene>
    <name evidence="1" type="ORF">HNI00_18090</name>
</gene>
<dbReference type="AlphaFoldDB" id="A0AA96Y6Z4"/>
<proteinExistence type="predicted"/>
<protein>
    <submittedName>
        <fullName evidence="1">Uncharacterized protein</fullName>
    </submittedName>
</protein>
<name>A0AA96Y6Z4_9CYAN</name>
<evidence type="ECO:0000313" key="1">
    <source>
        <dbReference type="EMBL" id="WOB44849.1"/>
    </source>
</evidence>
<reference evidence="1" key="1">
    <citation type="submission" date="2020-05" db="EMBL/GenBank/DDBJ databases">
        <authorList>
            <person name="Zhu T."/>
            <person name="Keshari N."/>
            <person name="Lu X."/>
        </authorList>
    </citation>
    <scope>NUCLEOTIDE SEQUENCE</scope>
    <source>
        <strain evidence="1">NK1-22</strain>
    </source>
</reference>
<dbReference type="EMBL" id="CP053540">
    <property type="protein sequence ID" value="WOB44849.1"/>
    <property type="molecule type" value="Genomic_DNA"/>
</dbReference>